<keyword evidence="11" id="KW-1185">Reference proteome</keyword>
<protein>
    <submittedName>
        <fullName evidence="10">MFS transporter</fullName>
    </submittedName>
</protein>
<feature type="domain" description="Major facilitator superfamily (MFS) profile" evidence="9">
    <location>
        <begin position="1"/>
        <end position="204"/>
    </location>
</feature>
<keyword evidence="6 8" id="KW-1133">Transmembrane helix</keyword>
<comment type="similarity">
    <text evidence="2">Belongs to the major facilitator superfamily. Proton-dependent oligopeptide transporter (POT/PTR) (TC 2.A.17) family.</text>
</comment>
<evidence type="ECO:0000313" key="10">
    <source>
        <dbReference type="EMBL" id="AVM47421.1"/>
    </source>
</evidence>
<dbReference type="InterPro" id="IPR011701">
    <property type="entry name" value="MFS"/>
</dbReference>
<evidence type="ECO:0000256" key="4">
    <source>
        <dbReference type="ARBA" id="ARBA00022475"/>
    </source>
</evidence>
<feature type="transmembrane region" description="Helical" evidence="8">
    <location>
        <begin position="83"/>
        <end position="101"/>
    </location>
</feature>
<feature type="transmembrane region" description="Helical" evidence="8">
    <location>
        <begin position="241"/>
        <end position="261"/>
    </location>
</feature>
<dbReference type="OrthoDB" id="9772725at2"/>
<keyword evidence="4" id="KW-1003">Cell membrane</keyword>
<dbReference type="KEGG" id="mdv:C5Q96_00495"/>
<dbReference type="Pfam" id="PF07690">
    <property type="entry name" value="MFS_1"/>
    <property type="match status" value="1"/>
</dbReference>
<dbReference type="GO" id="GO:0015833">
    <property type="term" value="P:peptide transport"/>
    <property type="evidence" value="ECO:0007669"/>
    <property type="project" value="InterPro"/>
</dbReference>
<dbReference type="GeneID" id="78390727"/>
<dbReference type="InterPro" id="IPR036259">
    <property type="entry name" value="MFS_trans_sf"/>
</dbReference>
<evidence type="ECO:0000256" key="3">
    <source>
        <dbReference type="ARBA" id="ARBA00022448"/>
    </source>
</evidence>
<evidence type="ECO:0000256" key="8">
    <source>
        <dbReference type="SAM" id="Phobius"/>
    </source>
</evidence>
<feature type="transmembrane region" description="Helical" evidence="8">
    <location>
        <begin position="180"/>
        <end position="204"/>
    </location>
</feature>
<comment type="subcellular location">
    <subcellularLocation>
        <location evidence="1">Cell membrane</location>
        <topology evidence="1">Multi-pass membrane protein</topology>
    </subcellularLocation>
</comment>
<feature type="transmembrane region" description="Helical" evidence="8">
    <location>
        <begin position="298"/>
        <end position="318"/>
    </location>
</feature>
<keyword evidence="3" id="KW-0813">Transport</keyword>
<dbReference type="InterPro" id="IPR020846">
    <property type="entry name" value="MFS_dom"/>
</dbReference>
<evidence type="ECO:0000256" key="6">
    <source>
        <dbReference type="ARBA" id="ARBA00022989"/>
    </source>
</evidence>
<sequence length="456" mass="50129">METGVKKGRPFGFYVCSMGYTFERLSFYTVKYILAMWVAADVLSGGLGMGQVKATAISAGFVAWTYITPMFGGYIADRWVKPRWCVLIGMLLMGVGYMIAWKATSLTLVYVMFVFVAVGTGLFKGNLSGITGQLFNSAEQLDSAFSIQYTFVNIGSFIGITFIAPLATTGMFGVHVTYRTIFLITGIFLFIDAIWFFVVGGKALGEAGMSPFKKDQREFVSAEKKESEESAPLTAGDKKRVAAVLLVIVFSMVFWMLWYLAYFPAYFRFGYGDGAEYLNKANWVIGNFKIPTSWFDSVNALTCVVLGPVLAGVWLKLAKRPQGDLSMYKKTGLGCGLLGLAYFVMVFADKLAGDHGQVSVLWVGLVCIMMSVGEMVFSPLGNSFINKLAPAKLLGLLLGTWPVAVFISQFIYPKIYAWTLTQNFGFAYGLLGGIVIVFGVVLWILSGKLDSWAEQE</sequence>
<evidence type="ECO:0000256" key="2">
    <source>
        <dbReference type="ARBA" id="ARBA00005982"/>
    </source>
</evidence>
<accession>A0A2S0L297</accession>
<dbReference type="InterPro" id="IPR005279">
    <property type="entry name" value="Dipep/tripep_permease"/>
</dbReference>
<dbReference type="SUPFAM" id="SSF103473">
    <property type="entry name" value="MFS general substrate transporter"/>
    <property type="match status" value="1"/>
</dbReference>
<dbReference type="PROSITE" id="PS50850">
    <property type="entry name" value="MFS"/>
    <property type="match status" value="1"/>
</dbReference>
<organism evidence="10 11">
    <name type="scientific">Mogibacterium diversum</name>
    <dbReference type="NCBI Taxonomy" id="114527"/>
    <lineage>
        <taxon>Bacteria</taxon>
        <taxon>Bacillati</taxon>
        <taxon>Bacillota</taxon>
        <taxon>Clostridia</taxon>
        <taxon>Peptostreptococcales</taxon>
        <taxon>Anaerovoracaceae</taxon>
        <taxon>Mogibacterium</taxon>
    </lineage>
</organism>
<evidence type="ECO:0000256" key="1">
    <source>
        <dbReference type="ARBA" id="ARBA00004651"/>
    </source>
</evidence>
<dbReference type="Gene3D" id="1.20.1250.20">
    <property type="entry name" value="MFS general substrate transporter like domains"/>
    <property type="match status" value="2"/>
</dbReference>
<feature type="transmembrane region" description="Helical" evidence="8">
    <location>
        <begin position="107"/>
        <end position="127"/>
    </location>
</feature>
<reference evidence="11" key="1">
    <citation type="submission" date="2018-02" db="EMBL/GenBank/DDBJ databases">
        <authorList>
            <person name="Holder M.E."/>
            <person name="Ajami N.J."/>
            <person name="Petrosino J.F."/>
        </authorList>
    </citation>
    <scope>NUCLEOTIDE SEQUENCE [LARGE SCALE GENOMIC DNA]</scope>
    <source>
        <strain evidence="11">CCUG 47132</strain>
    </source>
</reference>
<evidence type="ECO:0000256" key="5">
    <source>
        <dbReference type="ARBA" id="ARBA00022692"/>
    </source>
</evidence>
<feature type="transmembrane region" description="Helical" evidence="8">
    <location>
        <begin position="424"/>
        <end position="445"/>
    </location>
</feature>
<dbReference type="RefSeq" id="WP_106056178.1">
    <property type="nucleotide sequence ID" value="NZ_CP027228.1"/>
</dbReference>
<keyword evidence="5 8" id="KW-0812">Transmembrane</keyword>
<evidence type="ECO:0000256" key="7">
    <source>
        <dbReference type="ARBA" id="ARBA00023136"/>
    </source>
</evidence>
<dbReference type="AlphaFoldDB" id="A0A2S0L297"/>
<gene>
    <name evidence="10" type="ORF">C5Q96_00495</name>
</gene>
<feature type="transmembrane region" description="Helical" evidence="8">
    <location>
        <begin position="330"/>
        <end position="348"/>
    </location>
</feature>
<evidence type="ECO:0000259" key="9">
    <source>
        <dbReference type="PROSITE" id="PS50850"/>
    </source>
</evidence>
<feature type="transmembrane region" description="Helical" evidence="8">
    <location>
        <begin position="147"/>
        <end position="168"/>
    </location>
</feature>
<dbReference type="Proteomes" id="UP000237883">
    <property type="component" value="Chromosome"/>
</dbReference>
<name>A0A2S0L297_9FIRM</name>
<dbReference type="PANTHER" id="PTHR23517">
    <property type="entry name" value="RESISTANCE PROTEIN MDTM, PUTATIVE-RELATED-RELATED"/>
    <property type="match status" value="1"/>
</dbReference>
<feature type="transmembrane region" description="Helical" evidence="8">
    <location>
        <begin position="393"/>
        <end position="412"/>
    </location>
</feature>
<dbReference type="GO" id="GO:1904680">
    <property type="term" value="F:peptide transmembrane transporter activity"/>
    <property type="evidence" value="ECO:0007669"/>
    <property type="project" value="InterPro"/>
</dbReference>
<dbReference type="EMBL" id="CP027228">
    <property type="protein sequence ID" value="AVM47421.1"/>
    <property type="molecule type" value="Genomic_DNA"/>
</dbReference>
<evidence type="ECO:0000313" key="11">
    <source>
        <dbReference type="Proteomes" id="UP000237883"/>
    </source>
</evidence>
<dbReference type="InterPro" id="IPR050171">
    <property type="entry name" value="MFS_Transporters"/>
</dbReference>
<dbReference type="CDD" id="cd17346">
    <property type="entry name" value="MFS_DtpA_like"/>
    <property type="match status" value="1"/>
</dbReference>
<feature type="transmembrane region" description="Helical" evidence="8">
    <location>
        <begin position="360"/>
        <end position="381"/>
    </location>
</feature>
<feature type="transmembrane region" description="Helical" evidence="8">
    <location>
        <begin position="56"/>
        <end position="76"/>
    </location>
</feature>
<dbReference type="PANTHER" id="PTHR23517:SF15">
    <property type="entry name" value="PROTON-DEPENDENT OLIGOPEPTIDE FAMILY TRANSPORT PROTEIN"/>
    <property type="match status" value="1"/>
</dbReference>
<proteinExistence type="inferred from homology"/>
<keyword evidence="7 8" id="KW-0472">Membrane</keyword>
<dbReference type="GO" id="GO:0005886">
    <property type="term" value="C:plasma membrane"/>
    <property type="evidence" value="ECO:0007669"/>
    <property type="project" value="UniProtKB-SubCell"/>
</dbReference>